<proteinExistence type="predicted"/>
<evidence type="ECO:0000313" key="3">
    <source>
        <dbReference type="Proteomes" id="UP001629462"/>
    </source>
</evidence>
<protein>
    <submittedName>
        <fullName evidence="2">Uncharacterized protein</fullName>
    </submittedName>
</protein>
<dbReference type="EMBL" id="JAQQDB010000074">
    <property type="protein sequence ID" value="MFM0523148.1"/>
    <property type="molecule type" value="Genomic_DNA"/>
</dbReference>
<comment type="caution">
    <text evidence="2">The sequence shown here is derived from an EMBL/GenBank/DDBJ whole genome shotgun (WGS) entry which is preliminary data.</text>
</comment>
<accession>A0ABW9D147</accession>
<dbReference type="RefSeq" id="WP_408164332.1">
    <property type="nucleotide sequence ID" value="NZ_JAQQDB010000074.1"/>
</dbReference>
<evidence type="ECO:0000256" key="1">
    <source>
        <dbReference type="SAM" id="MobiDB-lite"/>
    </source>
</evidence>
<feature type="region of interest" description="Disordered" evidence="1">
    <location>
        <begin position="78"/>
        <end position="105"/>
    </location>
</feature>
<reference evidence="2 3" key="1">
    <citation type="journal article" date="2024" name="Chem. Sci.">
        <title>Discovery of megapolipeptins by genome mining of a Burkholderiales bacteria collection.</title>
        <authorList>
            <person name="Paulo B.S."/>
            <person name="Recchia M.J.J."/>
            <person name="Lee S."/>
            <person name="Fergusson C.H."/>
            <person name="Romanowski S.B."/>
            <person name="Hernandez A."/>
            <person name="Krull N."/>
            <person name="Liu D.Y."/>
            <person name="Cavanagh H."/>
            <person name="Bos A."/>
            <person name="Gray C.A."/>
            <person name="Murphy B.T."/>
            <person name="Linington R.G."/>
            <person name="Eustaquio A.S."/>
        </authorList>
    </citation>
    <scope>NUCLEOTIDE SEQUENCE [LARGE SCALE GENOMIC DNA]</scope>
    <source>
        <strain evidence="2 3">RL17-374-BIF-D</strain>
    </source>
</reference>
<evidence type="ECO:0000313" key="2">
    <source>
        <dbReference type="EMBL" id="MFM0523148.1"/>
    </source>
</evidence>
<sequence length="105" mass="11749">MTHAPSFIARRVAYTGYSRSVFTDEICAPQRSHAARIDGGSPVARRVNCAASQEASCLDFRPGEYDHSIIDRANAHIHRFKRPARHRDQPSAKNGRTANQKEETT</sequence>
<gene>
    <name evidence="2" type="ORF">PQR08_37645</name>
</gene>
<dbReference type="Proteomes" id="UP001629462">
    <property type="component" value="Unassembled WGS sequence"/>
</dbReference>
<organism evidence="2 3">
    <name type="scientific">Caballeronia jiangsuensis</name>
    <dbReference type="NCBI Taxonomy" id="1458357"/>
    <lineage>
        <taxon>Bacteria</taxon>
        <taxon>Pseudomonadati</taxon>
        <taxon>Pseudomonadota</taxon>
        <taxon>Betaproteobacteria</taxon>
        <taxon>Burkholderiales</taxon>
        <taxon>Burkholderiaceae</taxon>
        <taxon>Caballeronia</taxon>
    </lineage>
</organism>
<keyword evidence="3" id="KW-1185">Reference proteome</keyword>
<name>A0ABW9D147_9BURK</name>